<keyword evidence="1" id="KW-0732">Signal</keyword>
<feature type="signal peptide" evidence="1">
    <location>
        <begin position="1"/>
        <end position="16"/>
    </location>
</feature>
<proteinExistence type="predicted"/>
<comment type="caution">
    <text evidence="2">The sequence shown here is derived from an EMBL/GenBank/DDBJ whole genome shotgun (WGS) entry which is preliminary data.</text>
</comment>
<reference evidence="2" key="1">
    <citation type="submission" date="2021-06" db="EMBL/GenBank/DDBJ databases">
        <title>Genome Sequence of Mortierella hyaline Strain SCG-10, a Cold-Adapted, Nitrate-Reducing Fungus Isolated from Soil in Minnesota, USA.</title>
        <authorList>
            <person name="Aldossari N."/>
        </authorList>
    </citation>
    <scope>NUCLEOTIDE SEQUENCE</scope>
    <source>
        <strain evidence="2">SCG-10</strain>
    </source>
</reference>
<evidence type="ECO:0000313" key="2">
    <source>
        <dbReference type="EMBL" id="KAG9065272.1"/>
    </source>
</evidence>
<dbReference type="Proteomes" id="UP000707451">
    <property type="component" value="Unassembled WGS sequence"/>
</dbReference>
<keyword evidence="3" id="KW-1185">Reference proteome</keyword>
<gene>
    <name evidence="2" type="ORF">KI688_002595</name>
</gene>
<organism evidence="2 3">
    <name type="scientific">Linnemannia hyalina</name>
    <dbReference type="NCBI Taxonomy" id="64524"/>
    <lineage>
        <taxon>Eukaryota</taxon>
        <taxon>Fungi</taxon>
        <taxon>Fungi incertae sedis</taxon>
        <taxon>Mucoromycota</taxon>
        <taxon>Mortierellomycotina</taxon>
        <taxon>Mortierellomycetes</taxon>
        <taxon>Mortierellales</taxon>
        <taxon>Mortierellaceae</taxon>
        <taxon>Linnemannia</taxon>
    </lineage>
</organism>
<evidence type="ECO:0000313" key="3">
    <source>
        <dbReference type="Proteomes" id="UP000707451"/>
    </source>
</evidence>
<feature type="chain" id="PRO_5040469209" evidence="1">
    <location>
        <begin position="17"/>
        <end position="150"/>
    </location>
</feature>
<evidence type="ECO:0000256" key="1">
    <source>
        <dbReference type="SAM" id="SignalP"/>
    </source>
</evidence>
<name>A0A9P7XRD7_9FUNG</name>
<protein>
    <submittedName>
        <fullName evidence="2">Uncharacterized protein</fullName>
    </submittedName>
</protein>
<dbReference type="EMBL" id="JAHRHY010000012">
    <property type="protein sequence ID" value="KAG9065272.1"/>
    <property type="molecule type" value="Genomic_DNA"/>
</dbReference>
<accession>A0A9P7XRD7</accession>
<sequence>MKIEILLLGLAASVAAALPARNQTGTLSSFARNSTHTSPNAVSAQDCKSSTLRWWRDPQGAGDYNSLLSFTLVGNYYRGAILPHEDPMRRTRYCSGDGMFCVTHGFGPVEMDVILEFGNRKYYYKDPSYVHKLQIGYADWDVEYWDCVAY</sequence>
<dbReference type="AlphaFoldDB" id="A0A9P7XRD7"/>